<dbReference type="GO" id="GO:0005576">
    <property type="term" value="C:extracellular region"/>
    <property type="evidence" value="ECO:0007669"/>
    <property type="project" value="TreeGrafter"/>
</dbReference>
<protein>
    <recommendedName>
        <fullName evidence="4">Antigenic cell wall galactomannoprotein</fullName>
    </recommendedName>
</protein>
<dbReference type="OrthoDB" id="3485059at2759"/>
<comment type="caution">
    <text evidence="2">The sequence shown here is derived from an EMBL/GenBank/DDBJ whole genome shotgun (WGS) entry which is preliminary data.</text>
</comment>
<dbReference type="InterPro" id="IPR021054">
    <property type="entry name" value="Cell_wall_mannoprotein_1"/>
</dbReference>
<dbReference type="PANTHER" id="PTHR38123">
    <property type="entry name" value="CELL WALL SERINE-THREONINE-RICH GALACTOMANNOPROTEIN MP1 (AFU_ORTHOLOGUE AFUA_4G03240)"/>
    <property type="match status" value="1"/>
</dbReference>
<evidence type="ECO:0008006" key="4">
    <source>
        <dbReference type="Google" id="ProtNLM"/>
    </source>
</evidence>
<feature type="signal peptide" evidence="1">
    <location>
        <begin position="1"/>
        <end position="18"/>
    </location>
</feature>
<name>A0A139HE53_9PEZI</name>
<dbReference type="AlphaFoldDB" id="A0A139HE53"/>
<organism evidence="2 3">
    <name type="scientific">Pseudocercospora eumusae</name>
    <dbReference type="NCBI Taxonomy" id="321146"/>
    <lineage>
        <taxon>Eukaryota</taxon>
        <taxon>Fungi</taxon>
        <taxon>Dikarya</taxon>
        <taxon>Ascomycota</taxon>
        <taxon>Pezizomycotina</taxon>
        <taxon>Dothideomycetes</taxon>
        <taxon>Dothideomycetidae</taxon>
        <taxon>Mycosphaerellales</taxon>
        <taxon>Mycosphaerellaceae</taxon>
        <taxon>Pseudocercospora</taxon>
    </lineage>
</organism>
<reference evidence="2 3" key="1">
    <citation type="submission" date="2015-07" db="EMBL/GenBank/DDBJ databases">
        <title>Comparative genomics of the Sigatoka disease complex on banana suggests a link between parallel evolutionary changes in Pseudocercospora fijiensis and Pseudocercospora eumusae and increased virulence on the banana host.</title>
        <authorList>
            <person name="Chang T.-C."/>
            <person name="Salvucci A."/>
            <person name="Crous P.W."/>
            <person name="Stergiopoulos I."/>
        </authorList>
    </citation>
    <scope>NUCLEOTIDE SEQUENCE [LARGE SCALE GENOMIC DNA]</scope>
    <source>
        <strain evidence="2 3">CBS 114824</strain>
    </source>
</reference>
<keyword evidence="1" id="KW-0732">Signal</keyword>
<evidence type="ECO:0000313" key="2">
    <source>
        <dbReference type="EMBL" id="KXT00751.1"/>
    </source>
</evidence>
<dbReference type="PANTHER" id="PTHR38123:SF4">
    <property type="entry name" value="CELL WALL GALACTOMANNOPROTEIN, PUTATIVE (AFU_ORTHOLOGUE AFUA_4G00870)-RELATED"/>
    <property type="match status" value="1"/>
</dbReference>
<feature type="chain" id="PRO_5007806524" description="Antigenic cell wall galactomannoprotein" evidence="1">
    <location>
        <begin position="19"/>
        <end position="186"/>
    </location>
</feature>
<evidence type="ECO:0000313" key="3">
    <source>
        <dbReference type="Proteomes" id="UP000070133"/>
    </source>
</evidence>
<evidence type="ECO:0000256" key="1">
    <source>
        <dbReference type="SAM" id="SignalP"/>
    </source>
</evidence>
<gene>
    <name evidence="2" type="ORF">AC578_2938</name>
</gene>
<dbReference type="Gene3D" id="1.20.1280.140">
    <property type="match status" value="1"/>
</dbReference>
<dbReference type="Proteomes" id="UP000070133">
    <property type="component" value="Unassembled WGS sequence"/>
</dbReference>
<dbReference type="Pfam" id="PF12296">
    <property type="entry name" value="HsbA"/>
    <property type="match status" value="1"/>
</dbReference>
<proteinExistence type="predicted"/>
<sequence>MQLLLVATLVNCFTAVSGQAASIVPALQLVQSHVRYVNSLVNAFDGNPYTGTLDSVNINQAADDLGHAVEYATRIADASPLLDETDSESVAAAVISLRPDVEGLLKNIAAKRWAFDRVVVGLFSVSKQVQTTLTDQKALTAALGNAIAEKLSGAYREAAPQLLNEFMMAFDTAIGAYVTQYPKLWQ</sequence>
<dbReference type="EMBL" id="LFZN01000067">
    <property type="protein sequence ID" value="KXT00751.1"/>
    <property type="molecule type" value="Genomic_DNA"/>
</dbReference>
<keyword evidence="3" id="KW-1185">Reference proteome</keyword>
<dbReference type="STRING" id="321146.A0A139HE53"/>
<accession>A0A139HE53</accession>